<dbReference type="AlphaFoldDB" id="A0A9J6P657"/>
<evidence type="ECO:0000256" key="4">
    <source>
        <dbReference type="ARBA" id="ARBA00022807"/>
    </source>
</evidence>
<keyword evidence="4" id="KW-0788">Thiol protease</keyword>
<organism evidence="6 7">
    <name type="scientific">Oceanirhabdus seepicola</name>
    <dbReference type="NCBI Taxonomy" id="2828781"/>
    <lineage>
        <taxon>Bacteria</taxon>
        <taxon>Bacillati</taxon>
        <taxon>Bacillota</taxon>
        <taxon>Clostridia</taxon>
        <taxon>Eubacteriales</taxon>
        <taxon>Clostridiaceae</taxon>
        <taxon>Oceanirhabdus</taxon>
    </lineage>
</organism>
<keyword evidence="3" id="KW-0378">Hydrolase</keyword>
<dbReference type="InterPro" id="IPR051202">
    <property type="entry name" value="Peptidase_C40"/>
</dbReference>
<proteinExistence type="inferred from homology"/>
<dbReference type="InterPro" id="IPR027017">
    <property type="entry name" value="P60_peptidase_YkfC"/>
</dbReference>
<feature type="domain" description="NlpC/P60" evidence="5">
    <location>
        <begin position="271"/>
        <end position="415"/>
    </location>
</feature>
<dbReference type="InterPro" id="IPR000064">
    <property type="entry name" value="NLP_P60_dom"/>
</dbReference>
<dbReference type="GO" id="GO:0006508">
    <property type="term" value="P:proteolysis"/>
    <property type="evidence" value="ECO:0007669"/>
    <property type="project" value="UniProtKB-KW"/>
</dbReference>
<keyword evidence="7" id="KW-1185">Reference proteome</keyword>
<comment type="caution">
    <text evidence="6">The sequence shown here is derived from an EMBL/GenBank/DDBJ whole genome shotgun (WGS) entry which is preliminary data.</text>
</comment>
<reference evidence="6" key="2">
    <citation type="submission" date="2021-04" db="EMBL/GenBank/DDBJ databases">
        <authorList>
            <person name="Dong X."/>
        </authorList>
    </citation>
    <scope>NUCLEOTIDE SEQUENCE</scope>
    <source>
        <strain evidence="6">ZWT</strain>
    </source>
</reference>
<dbReference type="PANTHER" id="PTHR47053">
    <property type="entry name" value="MUREIN DD-ENDOPEPTIDASE MEPH-RELATED"/>
    <property type="match status" value="1"/>
</dbReference>
<comment type="similarity">
    <text evidence="1">Belongs to the peptidase C40 family.</text>
</comment>
<dbReference type="PROSITE" id="PS51935">
    <property type="entry name" value="NLPC_P60"/>
    <property type="match status" value="1"/>
</dbReference>
<keyword evidence="2" id="KW-0645">Protease</keyword>
<accession>A0A9J6P657</accession>
<protein>
    <submittedName>
        <fullName evidence="6">SH3 domain-containing protein</fullName>
    </submittedName>
</protein>
<sequence length="418" mass="48788">MSSRKKRNGYIFDFKSWTKKDESYNQIIYDCEKIKKINEENFENSEGVFYIKDLAENMSSITQEEIIKYLRMFYDFDYNQCIDSKGKHITQDDYNSMIKNMNITWHSNIKGETKPTIVKFGVAKTRLKIKSYPTERNAYKNYDDKHNRFVESALYFGDEVIVIHESMDSKWYLIICRDYVGWVKKEGIKLCSRVNFIKYLEESDLVISCDENVYAIMNSKKIKLPLGSSLPIYREKEQYFECYLPQGEGNLSEKEIVILSKKQDIRRGFLKLNKRNILELSFKLLEEPYSWGGENKGRDCSAYVRDVFKCFGIILPRNASEQKKIKGAKILDISKLREDEKLEALNKYAIAFPIFLPGHVMIYLGEENGSGYIIHDSGGFYKEGKLIGGNKIVVTDLDVETSKGLKYLDELDTILLFE</sequence>
<evidence type="ECO:0000256" key="2">
    <source>
        <dbReference type="ARBA" id="ARBA00022670"/>
    </source>
</evidence>
<dbReference type="PIRSF" id="PIRSF019015">
    <property type="entry name" value="P60_peptidase_YkfC"/>
    <property type="match status" value="1"/>
</dbReference>
<dbReference type="GO" id="GO:0008234">
    <property type="term" value="F:cysteine-type peptidase activity"/>
    <property type="evidence" value="ECO:0007669"/>
    <property type="project" value="UniProtKB-KW"/>
</dbReference>
<dbReference type="Gene3D" id="3.90.1720.10">
    <property type="entry name" value="endopeptidase domain like (from Nostoc punctiforme)"/>
    <property type="match status" value="1"/>
</dbReference>
<dbReference type="Pfam" id="PF00877">
    <property type="entry name" value="NLPC_P60"/>
    <property type="match status" value="1"/>
</dbReference>
<dbReference type="RefSeq" id="WP_250860094.1">
    <property type="nucleotide sequence ID" value="NZ_JAGSOJ010000003.1"/>
</dbReference>
<dbReference type="EMBL" id="JAGSOJ010000003">
    <property type="protein sequence ID" value="MCM1990984.1"/>
    <property type="molecule type" value="Genomic_DNA"/>
</dbReference>
<dbReference type="InterPro" id="IPR038765">
    <property type="entry name" value="Papain-like_cys_pep_sf"/>
</dbReference>
<dbReference type="PANTHER" id="PTHR47053:SF1">
    <property type="entry name" value="MUREIN DD-ENDOPEPTIDASE MEPH-RELATED"/>
    <property type="match status" value="1"/>
</dbReference>
<evidence type="ECO:0000256" key="1">
    <source>
        <dbReference type="ARBA" id="ARBA00007074"/>
    </source>
</evidence>
<reference evidence="6" key="1">
    <citation type="journal article" date="2021" name="mSystems">
        <title>Bacteria and Archaea Synergistically Convert Glycine Betaine to Biogenic Methane in the Formosa Cold Seep of the South China Sea.</title>
        <authorList>
            <person name="Li L."/>
            <person name="Zhang W."/>
            <person name="Zhang S."/>
            <person name="Song L."/>
            <person name="Sun Q."/>
            <person name="Zhang H."/>
            <person name="Xiang H."/>
            <person name="Dong X."/>
        </authorList>
    </citation>
    <scope>NUCLEOTIDE SEQUENCE</scope>
    <source>
        <strain evidence="6">ZWT</strain>
    </source>
</reference>
<evidence type="ECO:0000313" key="6">
    <source>
        <dbReference type="EMBL" id="MCM1990984.1"/>
    </source>
</evidence>
<name>A0A9J6P657_9CLOT</name>
<gene>
    <name evidence="6" type="ORF">KDK92_14730</name>
</gene>
<evidence type="ECO:0000256" key="3">
    <source>
        <dbReference type="ARBA" id="ARBA00022801"/>
    </source>
</evidence>
<dbReference type="SUPFAM" id="SSF54001">
    <property type="entry name" value="Cysteine proteinases"/>
    <property type="match status" value="1"/>
</dbReference>
<evidence type="ECO:0000259" key="5">
    <source>
        <dbReference type="PROSITE" id="PS51935"/>
    </source>
</evidence>
<evidence type="ECO:0000313" key="7">
    <source>
        <dbReference type="Proteomes" id="UP001056429"/>
    </source>
</evidence>
<dbReference type="Proteomes" id="UP001056429">
    <property type="component" value="Unassembled WGS sequence"/>
</dbReference>